<evidence type="ECO:0000256" key="1">
    <source>
        <dbReference type="SAM" id="MobiDB-lite"/>
    </source>
</evidence>
<dbReference type="EMBL" id="JAAWWB010000003">
    <property type="protein sequence ID" value="KAG6787440.1"/>
    <property type="molecule type" value="Genomic_DNA"/>
</dbReference>
<name>A0A8X8AI62_POPTO</name>
<proteinExistence type="predicted"/>
<evidence type="ECO:0000313" key="3">
    <source>
        <dbReference type="Proteomes" id="UP000886885"/>
    </source>
</evidence>
<keyword evidence="3" id="KW-1185">Reference proteome</keyword>
<feature type="compositionally biased region" description="Basic and acidic residues" evidence="1">
    <location>
        <begin position="68"/>
        <end position="81"/>
    </location>
</feature>
<comment type="caution">
    <text evidence="2">The sequence shown here is derived from an EMBL/GenBank/DDBJ whole genome shotgun (WGS) entry which is preliminary data.</text>
</comment>
<dbReference type="Proteomes" id="UP000886885">
    <property type="component" value="Chromosome 2A"/>
</dbReference>
<dbReference type="PANTHER" id="PTHR37262:SF1">
    <property type="entry name" value="PROTEIN PEP-RELATED DEVELOPMENT ARRESTED 1, CHLOROPLASTIC"/>
    <property type="match status" value="1"/>
</dbReference>
<protein>
    <submittedName>
        <fullName evidence="2">Uncharacterized protein</fullName>
    </submittedName>
</protein>
<dbReference type="GO" id="GO:0006355">
    <property type="term" value="P:regulation of DNA-templated transcription"/>
    <property type="evidence" value="ECO:0007669"/>
    <property type="project" value="InterPro"/>
</dbReference>
<accession>A0A8X8AI62</accession>
<organism evidence="2 3">
    <name type="scientific">Populus tomentosa</name>
    <name type="common">Chinese white poplar</name>
    <dbReference type="NCBI Taxonomy" id="118781"/>
    <lineage>
        <taxon>Eukaryota</taxon>
        <taxon>Viridiplantae</taxon>
        <taxon>Streptophyta</taxon>
        <taxon>Embryophyta</taxon>
        <taxon>Tracheophyta</taxon>
        <taxon>Spermatophyta</taxon>
        <taxon>Magnoliopsida</taxon>
        <taxon>eudicotyledons</taxon>
        <taxon>Gunneridae</taxon>
        <taxon>Pentapetalae</taxon>
        <taxon>rosids</taxon>
        <taxon>fabids</taxon>
        <taxon>Malpighiales</taxon>
        <taxon>Salicaceae</taxon>
        <taxon>Saliceae</taxon>
        <taxon>Populus</taxon>
    </lineage>
</organism>
<feature type="region of interest" description="Disordered" evidence="1">
    <location>
        <begin position="333"/>
        <end position="361"/>
    </location>
</feature>
<sequence length="491" mass="54610">MLQSSFSSILPSSLPRTPLSSRKLLIFPSLSLTHYRQRRRRQQQLLVLCASSYEVGGGYSDMESSVQEENKSRRTQQEWDEKPDPFQHEVILKGGEQVISVLQEMITLLEDLNMDDASEKVAVELVAHGVIGKRVDEMEAGFMMALDYMIQLAEKDQDGMRKSLLEVIKETVLSHLTKKCPPHVQVIGLLCRTPQKESRHELLRRVAAGGGVFEGGKGTKVHIPGANLNDIANQADDILETMETRPVVPDRKLLARLVLIREEARNLMGGGILDERNDRGFKTLPESEASLLHFFIFTPNNNVNFIAKLVALKPGKTVQEMIKNVMLGKDEGAEDAASEEENINSERISSGIAGRGSVTGRKPLPVRPGMFLETVTKVLGGVYSGNISGITAQHLEWLNNDDGSNSSLTDNSGNGMWGMDLHNMPMWYTGINVDLCNDLNVVRSRSKHSKDCYIFLQLFPQLFPTSSPPHLIPCLRPGFAFLVKQICVYDA</sequence>
<dbReference type="InterPro" id="IPR038961">
    <property type="entry name" value="PRDA1"/>
</dbReference>
<feature type="compositionally biased region" description="Acidic residues" evidence="1">
    <location>
        <begin position="333"/>
        <end position="343"/>
    </location>
</feature>
<dbReference type="GO" id="GO:0042644">
    <property type="term" value="C:chloroplast nucleoid"/>
    <property type="evidence" value="ECO:0007669"/>
    <property type="project" value="InterPro"/>
</dbReference>
<dbReference type="PANTHER" id="PTHR37262">
    <property type="entry name" value="PROTEIN PEP-RELATED DEVELOPMENT ARRESTED 1, CHLOROPLASTIC"/>
    <property type="match status" value="1"/>
</dbReference>
<gene>
    <name evidence="2" type="ORF">POTOM_009080</name>
</gene>
<dbReference type="OrthoDB" id="2015968at2759"/>
<feature type="region of interest" description="Disordered" evidence="1">
    <location>
        <begin position="60"/>
        <end position="81"/>
    </location>
</feature>
<evidence type="ECO:0000313" key="2">
    <source>
        <dbReference type="EMBL" id="KAG6787440.1"/>
    </source>
</evidence>
<dbReference type="AlphaFoldDB" id="A0A8X8AI62"/>
<reference evidence="2" key="1">
    <citation type="journal article" date="2020" name="bioRxiv">
        <title>Hybrid origin of Populus tomentosa Carr. identified through genome sequencing and phylogenomic analysis.</title>
        <authorList>
            <person name="An X."/>
            <person name="Gao K."/>
            <person name="Chen Z."/>
            <person name="Li J."/>
            <person name="Yang X."/>
            <person name="Yang X."/>
            <person name="Zhou J."/>
            <person name="Guo T."/>
            <person name="Zhao T."/>
            <person name="Huang S."/>
            <person name="Miao D."/>
            <person name="Khan W.U."/>
            <person name="Rao P."/>
            <person name="Ye M."/>
            <person name="Lei B."/>
            <person name="Liao W."/>
            <person name="Wang J."/>
            <person name="Ji L."/>
            <person name="Li Y."/>
            <person name="Guo B."/>
            <person name="Mustafa N.S."/>
            <person name="Li S."/>
            <person name="Yun Q."/>
            <person name="Keller S.R."/>
            <person name="Mao J."/>
            <person name="Zhang R."/>
            <person name="Strauss S.H."/>
        </authorList>
    </citation>
    <scope>NUCLEOTIDE SEQUENCE</scope>
    <source>
        <strain evidence="2">GM15</strain>
        <tissue evidence="2">Leaf</tissue>
    </source>
</reference>